<reference evidence="3 4" key="4">
    <citation type="journal article" date="2011" name="BMC Genomics">
        <title>RNA-Seq improves annotation of protein-coding genes in the cucumber genome.</title>
        <authorList>
            <person name="Li Z."/>
            <person name="Zhang Z."/>
            <person name="Yan P."/>
            <person name="Huang S."/>
            <person name="Fei Z."/>
            <person name="Lin K."/>
        </authorList>
    </citation>
    <scope>NUCLEOTIDE SEQUENCE [LARGE SCALE GENOMIC DNA]</scope>
    <source>
        <strain evidence="4">cv. 9930</strain>
    </source>
</reference>
<reference evidence="3 4" key="3">
    <citation type="journal article" date="2010" name="BMC Genomics">
        <title>Transcriptome sequencing and comparative analysis of cucumber flowers with different sex types.</title>
        <authorList>
            <person name="Guo S."/>
            <person name="Zheng Y."/>
            <person name="Joung J.G."/>
            <person name="Liu S."/>
            <person name="Zhang Z."/>
            <person name="Crasta O.R."/>
            <person name="Sobral B.W."/>
            <person name="Xu Y."/>
            <person name="Huang S."/>
            <person name="Fei Z."/>
        </authorList>
    </citation>
    <scope>NUCLEOTIDE SEQUENCE [LARGE SCALE GENOMIC DNA]</scope>
    <source>
        <strain evidence="4">cv. 9930</strain>
    </source>
</reference>
<protein>
    <submittedName>
        <fullName evidence="3">Uncharacterized protein</fullName>
    </submittedName>
</protein>
<evidence type="ECO:0000313" key="4">
    <source>
        <dbReference type="Proteomes" id="UP000029981"/>
    </source>
</evidence>
<evidence type="ECO:0000313" key="3">
    <source>
        <dbReference type="EMBL" id="KGN45903.1"/>
    </source>
</evidence>
<evidence type="ECO:0000256" key="2">
    <source>
        <dbReference type="SAM" id="Phobius"/>
    </source>
</evidence>
<keyword evidence="2" id="KW-1133">Transmembrane helix</keyword>
<proteinExistence type="predicted"/>
<reference evidence="3 4" key="1">
    <citation type="journal article" date="2009" name="Nat. Genet.">
        <title>The genome of the cucumber, Cucumis sativus L.</title>
        <authorList>
            <person name="Huang S."/>
            <person name="Li R."/>
            <person name="Zhang Z."/>
            <person name="Li L."/>
            <person name="Gu X."/>
            <person name="Fan W."/>
            <person name="Lucas W.J."/>
            <person name="Wang X."/>
            <person name="Xie B."/>
            <person name="Ni P."/>
            <person name="Ren Y."/>
            <person name="Zhu H."/>
            <person name="Li J."/>
            <person name="Lin K."/>
            <person name="Jin W."/>
            <person name="Fei Z."/>
            <person name="Li G."/>
            <person name="Staub J."/>
            <person name="Kilian A."/>
            <person name="van der Vossen E.A."/>
            <person name="Wu Y."/>
            <person name="Guo J."/>
            <person name="He J."/>
            <person name="Jia Z."/>
            <person name="Ren Y."/>
            <person name="Tian G."/>
            <person name="Lu Y."/>
            <person name="Ruan J."/>
            <person name="Qian W."/>
            <person name="Wang M."/>
            <person name="Huang Q."/>
            <person name="Li B."/>
            <person name="Xuan Z."/>
            <person name="Cao J."/>
            <person name="Asan"/>
            <person name="Wu Z."/>
            <person name="Zhang J."/>
            <person name="Cai Q."/>
            <person name="Bai Y."/>
            <person name="Zhao B."/>
            <person name="Han Y."/>
            <person name="Li Y."/>
            <person name="Li X."/>
            <person name="Wang S."/>
            <person name="Shi Q."/>
            <person name="Liu S."/>
            <person name="Cho W.K."/>
            <person name="Kim J.Y."/>
            <person name="Xu Y."/>
            <person name="Heller-Uszynska K."/>
            <person name="Miao H."/>
            <person name="Cheng Z."/>
            <person name="Zhang S."/>
            <person name="Wu J."/>
            <person name="Yang Y."/>
            <person name="Kang H."/>
            <person name="Li M."/>
            <person name="Liang H."/>
            <person name="Ren X."/>
            <person name="Shi Z."/>
            <person name="Wen M."/>
            <person name="Jian M."/>
            <person name="Yang H."/>
            <person name="Zhang G."/>
            <person name="Yang Z."/>
            <person name="Chen R."/>
            <person name="Liu S."/>
            <person name="Li J."/>
            <person name="Ma L."/>
            <person name="Liu H."/>
            <person name="Zhou Y."/>
            <person name="Zhao J."/>
            <person name="Fang X."/>
            <person name="Li G."/>
            <person name="Fang L."/>
            <person name="Li Y."/>
            <person name="Liu D."/>
            <person name="Zheng H."/>
            <person name="Zhang Y."/>
            <person name="Qin N."/>
            <person name="Li Z."/>
            <person name="Yang G."/>
            <person name="Yang S."/>
            <person name="Bolund L."/>
            <person name="Kristiansen K."/>
            <person name="Zheng H."/>
            <person name="Li S."/>
            <person name="Zhang X."/>
            <person name="Yang H."/>
            <person name="Wang J."/>
            <person name="Sun R."/>
            <person name="Zhang B."/>
            <person name="Jiang S."/>
            <person name="Wang J."/>
            <person name="Du Y."/>
            <person name="Li S."/>
        </authorList>
    </citation>
    <scope>NUCLEOTIDE SEQUENCE [LARGE SCALE GENOMIC DNA]</scope>
    <source>
        <strain evidence="4">cv. 9930</strain>
    </source>
</reference>
<dbReference type="Proteomes" id="UP000029981">
    <property type="component" value="Chromosome 6"/>
</dbReference>
<name>A0A0A0K8Z6_CUCSA</name>
<keyword evidence="2" id="KW-0812">Transmembrane</keyword>
<accession>A0A0A0K8Z6</accession>
<gene>
    <name evidence="3" type="ORF">Csa_6G020170</name>
</gene>
<feature type="region of interest" description="Disordered" evidence="1">
    <location>
        <begin position="41"/>
        <end position="93"/>
    </location>
</feature>
<dbReference type="Gramene" id="KGN45903">
    <property type="protein sequence ID" value="KGN45903"/>
    <property type="gene ID" value="Csa_6G020170"/>
</dbReference>
<evidence type="ECO:0000256" key="1">
    <source>
        <dbReference type="SAM" id="MobiDB-lite"/>
    </source>
</evidence>
<keyword evidence="4" id="KW-1185">Reference proteome</keyword>
<organism evidence="3 4">
    <name type="scientific">Cucumis sativus</name>
    <name type="common">Cucumber</name>
    <dbReference type="NCBI Taxonomy" id="3659"/>
    <lineage>
        <taxon>Eukaryota</taxon>
        <taxon>Viridiplantae</taxon>
        <taxon>Streptophyta</taxon>
        <taxon>Embryophyta</taxon>
        <taxon>Tracheophyta</taxon>
        <taxon>Spermatophyta</taxon>
        <taxon>Magnoliopsida</taxon>
        <taxon>eudicotyledons</taxon>
        <taxon>Gunneridae</taxon>
        <taxon>Pentapetalae</taxon>
        <taxon>rosids</taxon>
        <taxon>fabids</taxon>
        <taxon>Cucurbitales</taxon>
        <taxon>Cucurbitaceae</taxon>
        <taxon>Benincaseae</taxon>
        <taxon>Cucumis</taxon>
    </lineage>
</organism>
<sequence>MNDDDDVHDHCPFFLSIFKLVFQITMAFYRFLGFCVPSSTLPSSEDSYPVDPHPPPKTDDPPIENSGEEEREFARRNPPPPPPPSNGGGGRTN</sequence>
<keyword evidence="2" id="KW-0472">Membrane</keyword>
<dbReference type="EMBL" id="CM002927">
    <property type="protein sequence ID" value="KGN45903.1"/>
    <property type="molecule type" value="Genomic_DNA"/>
</dbReference>
<dbReference type="AlphaFoldDB" id="A0A0A0K8Z6"/>
<feature type="transmembrane region" description="Helical" evidence="2">
    <location>
        <begin position="12"/>
        <end position="32"/>
    </location>
</feature>
<reference evidence="3 4" key="2">
    <citation type="journal article" date="2009" name="PLoS ONE">
        <title>An integrated genetic and cytogenetic map of the cucumber genome.</title>
        <authorList>
            <person name="Ren Y."/>
            <person name="Zhang Z."/>
            <person name="Liu J."/>
            <person name="Staub J.E."/>
            <person name="Han Y."/>
            <person name="Cheng Z."/>
            <person name="Li X."/>
            <person name="Lu J."/>
            <person name="Miao H."/>
            <person name="Kang H."/>
            <person name="Xie B."/>
            <person name="Gu X."/>
            <person name="Wang X."/>
            <person name="Du Y."/>
            <person name="Jin W."/>
            <person name="Huang S."/>
        </authorList>
    </citation>
    <scope>NUCLEOTIDE SEQUENCE [LARGE SCALE GENOMIC DNA]</scope>
    <source>
        <strain evidence="4">cv. 9930</strain>
    </source>
</reference>